<dbReference type="Proteomes" id="UP000183263">
    <property type="component" value="Unassembled WGS sequence"/>
</dbReference>
<name>A0A1G8L6L4_9NOCA</name>
<dbReference type="AlphaFoldDB" id="A0A1G8L6L4"/>
<keyword evidence="1" id="KW-0812">Transmembrane</keyword>
<protein>
    <submittedName>
        <fullName evidence="2">Uncharacterized protein</fullName>
    </submittedName>
</protein>
<evidence type="ECO:0000313" key="2">
    <source>
        <dbReference type="EMBL" id="SDI51318.1"/>
    </source>
</evidence>
<dbReference type="EMBL" id="FNDN01000008">
    <property type="protein sequence ID" value="SDI51318.1"/>
    <property type="molecule type" value="Genomic_DNA"/>
</dbReference>
<keyword evidence="1" id="KW-1133">Transmembrane helix</keyword>
<feature type="transmembrane region" description="Helical" evidence="1">
    <location>
        <begin position="22"/>
        <end position="43"/>
    </location>
</feature>
<reference evidence="2 3" key="1">
    <citation type="submission" date="2016-10" db="EMBL/GenBank/DDBJ databases">
        <authorList>
            <person name="de Groot N.N."/>
        </authorList>
    </citation>
    <scope>NUCLEOTIDE SEQUENCE [LARGE SCALE GENOMIC DNA]</scope>
    <source>
        <strain evidence="2 3">DSM 44892</strain>
    </source>
</reference>
<keyword evidence="1" id="KW-0472">Membrane</keyword>
<evidence type="ECO:0000313" key="3">
    <source>
        <dbReference type="Proteomes" id="UP000183263"/>
    </source>
</evidence>
<sequence length="118" mass="12700">MGSSAAGSGGEGRPGVTGTKVLALRTVPLLGWVGLLAGLVYVRGRKPWPHPAVRVAWWIDAVLSVGVHTLQIPVALRHRHDTGHSRSRTALMTFVFGLTWWKTVKPTAAATAITEEDR</sequence>
<organism evidence="2 3">
    <name type="scientific">Rhodococcus triatomae</name>
    <dbReference type="NCBI Taxonomy" id="300028"/>
    <lineage>
        <taxon>Bacteria</taxon>
        <taxon>Bacillati</taxon>
        <taxon>Actinomycetota</taxon>
        <taxon>Actinomycetes</taxon>
        <taxon>Mycobacteriales</taxon>
        <taxon>Nocardiaceae</taxon>
        <taxon>Rhodococcus</taxon>
    </lineage>
</organism>
<evidence type="ECO:0000256" key="1">
    <source>
        <dbReference type="SAM" id="Phobius"/>
    </source>
</evidence>
<gene>
    <name evidence="2" type="ORF">SAMN05444695_10881</name>
</gene>
<keyword evidence="3" id="KW-1185">Reference proteome</keyword>
<accession>A0A1G8L6L4</accession>
<proteinExistence type="predicted"/>